<dbReference type="Gene3D" id="3.20.20.70">
    <property type="entry name" value="Aldolase class I"/>
    <property type="match status" value="1"/>
</dbReference>
<feature type="domain" description="Thiamine phosphate synthase/TenI" evidence="3">
    <location>
        <begin position="4"/>
        <end position="51"/>
    </location>
</feature>
<evidence type="ECO:0000256" key="2">
    <source>
        <dbReference type="ARBA" id="ARBA00022977"/>
    </source>
</evidence>
<dbReference type="Pfam" id="PF02581">
    <property type="entry name" value="TMP-TENI"/>
    <property type="match status" value="1"/>
</dbReference>
<dbReference type="CDD" id="cd00564">
    <property type="entry name" value="TMP_TenI"/>
    <property type="match status" value="1"/>
</dbReference>
<protein>
    <submittedName>
        <fullName evidence="4">Thiamine-phosphate synthase</fullName>
        <ecNumber evidence="4">2.5.1.3</ecNumber>
    </submittedName>
</protein>
<dbReference type="InterPro" id="IPR013785">
    <property type="entry name" value="Aldolase_TIM"/>
</dbReference>
<gene>
    <name evidence="4" type="primary">thiE_1</name>
    <name evidence="4" type="ORF">NCTC11801_00392</name>
</gene>
<accession>A0A379FL34</accession>
<dbReference type="EC" id="2.5.1.3" evidence="4"/>
<dbReference type="Proteomes" id="UP000254208">
    <property type="component" value="Unassembled WGS sequence"/>
</dbReference>
<keyword evidence="4" id="KW-0808">Transferase</keyword>
<keyword evidence="2" id="KW-0784">Thiamine biosynthesis</keyword>
<dbReference type="EMBL" id="UGTZ01000001">
    <property type="protein sequence ID" value="SUC29495.1"/>
    <property type="molecule type" value="Genomic_DNA"/>
</dbReference>
<name>A0A379FL34_PRORE</name>
<dbReference type="GO" id="GO:0009228">
    <property type="term" value="P:thiamine biosynthetic process"/>
    <property type="evidence" value="ECO:0007669"/>
    <property type="project" value="UniProtKB-KW"/>
</dbReference>
<dbReference type="PANTHER" id="PTHR20857">
    <property type="entry name" value="THIAMINE-PHOSPHATE PYROPHOSPHORYLASE"/>
    <property type="match status" value="1"/>
</dbReference>
<evidence type="ECO:0000256" key="1">
    <source>
        <dbReference type="ARBA" id="ARBA00004948"/>
    </source>
</evidence>
<dbReference type="InterPro" id="IPR022998">
    <property type="entry name" value="ThiamineP_synth_TenI"/>
</dbReference>
<dbReference type="PANTHER" id="PTHR20857:SF15">
    <property type="entry name" value="THIAMINE-PHOSPHATE SYNTHASE"/>
    <property type="match status" value="1"/>
</dbReference>
<evidence type="ECO:0000313" key="4">
    <source>
        <dbReference type="EMBL" id="SUC29495.1"/>
    </source>
</evidence>
<dbReference type="SUPFAM" id="SSF51391">
    <property type="entry name" value="Thiamin phosphate synthase"/>
    <property type="match status" value="1"/>
</dbReference>
<proteinExistence type="predicted"/>
<dbReference type="AlphaFoldDB" id="A0A379FL34"/>
<evidence type="ECO:0000259" key="3">
    <source>
        <dbReference type="Pfam" id="PF02581"/>
    </source>
</evidence>
<dbReference type="GO" id="GO:0005737">
    <property type="term" value="C:cytoplasm"/>
    <property type="evidence" value="ECO:0007669"/>
    <property type="project" value="TreeGrafter"/>
</dbReference>
<organism evidence="4 5">
    <name type="scientific">Providencia rettgeri</name>
    <dbReference type="NCBI Taxonomy" id="587"/>
    <lineage>
        <taxon>Bacteria</taxon>
        <taxon>Pseudomonadati</taxon>
        <taxon>Pseudomonadota</taxon>
        <taxon>Gammaproteobacteria</taxon>
        <taxon>Enterobacterales</taxon>
        <taxon>Morganellaceae</taxon>
        <taxon>Providencia</taxon>
    </lineage>
</organism>
<evidence type="ECO:0000313" key="5">
    <source>
        <dbReference type="Proteomes" id="UP000254208"/>
    </source>
</evidence>
<comment type="pathway">
    <text evidence="1">Cofactor biosynthesis; thiamine diphosphate biosynthesis.</text>
</comment>
<sequence>MPSSPQGLETLKAMVEATPDYPTVAIGGISIDKVPDVLATGVGSVALVSAITKADDWRAATETLLNLIERDHAN</sequence>
<dbReference type="InterPro" id="IPR036206">
    <property type="entry name" value="ThiamineP_synth_sf"/>
</dbReference>
<reference evidence="4 5" key="1">
    <citation type="submission" date="2018-06" db="EMBL/GenBank/DDBJ databases">
        <authorList>
            <consortium name="Pathogen Informatics"/>
            <person name="Doyle S."/>
        </authorList>
    </citation>
    <scope>NUCLEOTIDE SEQUENCE [LARGE SCALE GENOMIC DNA]</scope>
    <source>
        <strain evidence="4 5">NCTC11801</strain>
    </source>
</reference>
<dbReference type="GO" id="GO:0004789">
    <property type="term" value="F:thiamine-phosphate diphosphorylase activity"/>
    <property type="evidence" value="ECO:0007669"/>
    <property type="project" value="UniProtKB-EC"/>
</dbReference>